<dbReference type="Proteomes" id="UP000265703">
    <property type="component" value="Unassembled WGS sequence"/>
</dbReference>
<dbReference type="InterPro" id="IPR058210">
    <property type="entry name" value="SACS/Nov_dom"/>
</dbReference>
<dbReference type="PRINTS" id="PR00775">
    <property type="entry name" value="HEATSHOCK90"/>
</dbReference>
<keyword evidence="4" id="KW-1185">Reference proteome</keyword>
<proteinExistence type="predicted"/>
<dbReference type="EMBL" id="QKYT01001505">
    <property type="protein sequence ID" value="RIA79159.1"/>
    <property type="molecule type" value="Genomic_DNA"/>
</dbReference>
<feature type="compositionally biased region" description="Basic and acidic residues" evidence="1">
    <location>
        <begin position="1"/>
        <end position="10"/>
    </location>
</feature>
<evidence type="ECO:0000313" key="4">
    <source>
        <dbReference type="Proteomes" id="UP000265703"/>
    </source>
</evidence>
<dbReference type="STRING" id="658196.A0A397S361"/>
<dbReference type="Pfam" id="PF25794">
    <property type="entry name" value="SACS"/>
    <property type="match status" value="1"/>
</dbReference>
<evidence type="ECO:0000313" key="3">
    <source>
        <dbReference type="EMBL" id="RIA79159.1"/>
    </source>
</evidence>
<protein>
    <submittedName>
        <fullName evidence="3">Histidine kinase-like ATPase</fullName>
    </submittedName>
</protein>
<feature type="region of interest" description="Disordered" evidence="1">
    <location>
        <begin position="1"/>
        <end position="24"/>
    </location>
</feature>
<dbReference type="PANTHER" id="PTHR47839">
    <property type="entry name" value="DOMAIN PROTEIN, PUTATIVE (AFU_ORTHOLOGUE AFUA_6G04830)-RELATED"/>
    <property type="match status" value="1"/>
</dbReference>
<dbReference type="InterPro" id="IPR020575">
    <property type="entry name" value="Hsp90_N"/>
</dbReference>
<feature type="non-terminal residue" evidence="3">
    <location>
        <position position="381"/>
    </location>
</feature>
<dbReference type="GO" id="GO:0016301">
    <property type="term" value="F:kinase activity"/>
    <property type="evidence" value="ECO:0007669"/>
    <property type="project" value="UniProtKB-KW"/>
</dbReference>
<dbReference type="SUPFAM" id="SSF55874">
    <property type="entry name" value="ATPase domain of HSP90 chaperone/DNA topoisomerase II/histidine kinase"/>
    <property type="match status" value="1"/>
</dbReference>
<dbReference type="InterPro" id="IPR022155">
    <property type="entry name" value="DUF3684"/>
</dbReference>
<dbReference type="AlphaFoldDB" id="A0A397S361"/>
<dbReference type="NCBIfam" id="NF047352">
    <property type="entry name" value="P_loop_sacsin"/>
    <property type="match status" value="1"/>
</dbReference>
<evidence type="ECO:0000259" key="2">
    <source>
        <dbReference type="Pfam" id="PF25794"/>
    </source>
</evidence>
<keyword evidence="3" id="KW-0418">Kinase</keyword>
<accession>A0A397S361</accession>
<dbReference type="Pfam" id="PF12449">
    <property type="entry name" value="DUF3684"/>
    <property type="match status" value="2"/>
</dbReference>
<gene>
    <name evidence="3" type="ORF">C1645_841388</name>
</gene>
<sequence length="381" mass="43795">MSYDDRRRNVLENNDDSDSPMSLDDHRRRVLSNEVDEEQVEVNQRLLIDKILARYSAEFVVYRELLQNSDDAGSSSVQIIFETANNKYKAVPNPLNPSKRLSLEDNKMEDKVIRITYKNNGFAFRLEDWNRLKKIAEGNPDEQKIGAFGVGFYSLFSVCEEPFVTSGGQGMAFFWRGNKLFTKQGPTDDKDKVWTSFLMDMREPLEFPNVEKFARFLANALGFTGNLKEVSVYFNNTLVIQLSKKMQEPKSIEISSEFDTFSPQKIFRLTSVDIRDVQLDVERLIVPTNFSSDHTQTEKASIFLKIASGNMDVQVSNGFSSEMERITKKKPPNKTNIQMIFTGFDKHEYYNKNVSSAFKDLLPYPEQGRIYIGFSTHQTTG</sequence>
<dbReference type="InterPro" id="IPR036890">
    <property type="entry name" value="HATPase_C_sf"/>
</dbReference>
<comment type="caution">
    <text evidence="3">The sequence shown here is derived from an EMBL/GenBank/DDBJ whole genome shotgun (WGS) entry which is preliminary data.</text>
</comment>
<organism evidence="3 4">
    <name type="scientific">Glomus cerebriforme</name>
    <dbReference type="NCBI Taxonomy" id="658196"/>
    <lineage>
        <taxon>Eukaryota</taxon>
        <taxon>Fungi</taxon>
        <taxon>Fungi incertae sedis</taxon>
        <taxon>Mucoromycota</taxon>
        <taxon>Glomeromycotina</taxon>
        <taxon>Glomeromycetes</taxon>
        <taxon>Glomerales</taxon>
        <taxon>Glomeraceae</taxon>
        <taxon>Glomus</taxon>
    </lineage>
</organism>
<name>A0A397S361_9GLOM</name>
<keyword evidence="3" id="KW-0808">Transferase</keyword>
<dbReference type="Gene3D" id="3.30.565.10">
    <property type="entry name" value="Histidine kinase-like ATPase, C-terminal domain"/>
    <property type="match status" value="1"/>
</dbReference>
<dbReference type="OrthoDB" id="10031156at2759"/>
<reference evidence="3 4" key="1">
    <citation type="submission" date="2018-06" db="EMBL/GenBank/DDBJ databases">
        <title>Comparative genomics reveals the genomic features of Rhizophagus irregularis, R. cerebriforme, R. diaphanum and Gigaspora rosea, and their symbiotic lifestyle signature.</title>
        <authorList>
            <person name="Morin E."/>
            <person name="San Clemente H."/>
            <person name="Chen E.C.H."/>
            <person name="De La Providencia I."/>
            <person name="Hainaut M."/>
            <person name="Kuo A."/>
            <person name="Kohler A."/>
            <person name="Murat C."/>
            <person name="Tang N."/>
            <person name="Roy S."/>
            <person name="Loubradou J."/>
            <person name="Henrissat B."/>
            <person name="Grigoriev I.V."/>
            <person name="Corradi N."/>
            <person name="Roux C."/>
            <person name="Martin F.M."/>
        </authorList>
    </citation>
    <scope>NUCLEOTIDE SEQUENCE [LARGE SCALE GENOMIC DNA]</scope>
    <source>
        <strain evidence="3 4">DAOM 227022</strain>
    </source>
</reference>
<evidence type="ECO:0000256" key="1">
    <source>
        <dbReference type="SAM" id="MobiDB-lite"/>
    </source>
</evidence>
<dbReference type="PANTHER" id="PTHR47839:SF1">
    <property type="entry name" value="DOMAIN PROTEIN, PUTATIVE (AFU_ORTHOLOGUE AFUA_6G04830)-RELATED"/>
    <property type="match status" value="1"/>
</dbReference>
<feature type="domain" description="Sacsin/Nov" evidence="2">
    <location>
        <begin position="47"/>
        <end position="169"/>
    </location>
</feature>